<feature type="region of interest" description="Disordered" evidence="4">
    <location>
        <begin position="309"/>
        <end position="336"/>
    </location>
</feature>
<dbReference type="PANTHER" id="PTHR30146">
    <property type="entry name" value="LACI-RELATED TRANSCRIPTIONAL REPRESSOR"/>
    <property type="match status" value="1"/>
</dbReference>
<dbReference type="SMART" id="SM00354">
    <property type="entry name" value="HTH_LACI"/>
    <property type="match status" value="1"/>
</dbReference>
<dbReference type="Pfam" id="PF00356">
    <property type="entry name" value="LacI"/>
    <property type="match status" value="1"/>
</dbReference>
<dbReference type="InterPro" id="IPR010982">
    <property type="entry name" value="Lambda_DNA-bd_dom_sf"/>
</dbReference>
<dbReference type="Gene3D" id="1.10.260.40">
    <property type="entry name" value="lambda repressor-like DNA-binding domains"/>
    <property type="match status" value="1"/>
</dbReference>
<dbReference type="SUPFAM" id="SSF47413">
    <property type="entry name" value="lambda repressor-like DNA-binding domains"/>
    <property type="match status" value="1"/>
</dbReference>
<feature type="domain" description="HTH lacI-type" evidence="5">
    <location>
        <begin position="8"/>
        <end position="62"/>
    </location>
</feature>
<dbReference type="RefSeq" id="WP_092011623.1">
    <property type="nucleotide sequence ID" value="NZ_LT629766.1"/>
</dbReference>
<dbReference type="Gene3D" id="3.40.50.2300">
    <property type="match status" value="2"/>
</dbReference>
<feature type="compositionally biased region" description="Low complexity" evidence="4">
    <location>
        <begin position="315"/>
        <end position="324"/>
    </location>
</feature>
<dbReference type="OrthoDB" id="3595338at2"/>
<gene>
    <name evidence="6" type="ORF">SAMN04489752_1367</name>
</gene>
<dbReference type="AlphaFoldDB" id="A0A1H1QXA6"/>
<sequence length="372" mass="39122">MAKRNDRPTLATVAERAGVSIKTASRVLNGEKHVAASTAEKVETAAEELGFRLNSTARRLRAGGRSPYIGVVLSDAGDAFQARAFAAVEAELAALDLRPVVTVVGDDPDREEAFLDECLANDLTGFIVIRAHPEAAETYARAASAPGTRIVSLDPAVDGPGISIVAGDDREAGRLAAEQLLAHGHMALGVIGDHSPSLITTRRLQGIQDAIAGRRGVGWRAYMREDTHDEASAKNVVAAWLGTRNAPGALITLSSTVTQGAIDACRRLGEWPALVGIDDFPTAELLDVTVVDRNVESLAAAAVRRLRAGAEPSNSGRSGAASARGRGRPRRGRAGAIVSKWERPISTMSCASSLVAAVRSLQTPVENFCRNS</sequence>
<dbReference type="Pfam" id="PF13407">
    <property type="entry name" value="Peripla_BP_4"/>
    <property type="match status" value="1"/>
</dbReference>
<keyword evidence="7" id="KW-1185">Reference proteome</keyword>
<dbReference type="EMBL" id="LT629766">
    <property type="protein sequence ID" value="SDS28010.1"/>
    <property type="molecule type" value="Genomic_DNA"/>
</dbReference>
<reference evidence="7" key="1">
    <citation type="submission" date="2016-10" db="EMBL/GenBank/DDBJ databases">
        <authorList>
            <person name="Varghese N."/>
            <person name="Submissions S."/>
        </authorList>
    </citation>
    <scope>NUCLEOTIDE SEQUENCE [LARGE SCALE GENOMIC DNA]</scope>
    <source>
        <strain evidence="7">DSM 23676</strain>
    </source>
</reference>
<dbReference type="GO" id="GO:0003700">
    <property type="term" value="F:DNA-binding transcription factor activity"/>
    <property type="evidence" value="ECO:0007669"/>
    <property type="project" value="TreeGrafter"/>
</dbReference>
<dbReference type="SUPFAM" id="SSF53822">
    <property type="entry name" value="Periplasmic binding protein-like I"/>
    <property type="match status" value="1"/>
</dbReference>
<dbReference type="PANTHER" id="PTHR30146:SF109">
    <property type="entry name" value="HTH-TYPE TRANSCRIPTIONAL REGULATOR GALS"/>
    <property type="match status" value="1"/>
</dbReference>
<evidence type="ECO:0000259" key="5">
    <source>
        <dbReference type="PROSITE" id="PS50932"/>
    </source>
</evidence>
<dbReference type="STRING" id="1136497.SAMN04489752_1367"/>
<dbReference type="PROSITE" id="PS50932">
    <property type="entry name" value="HTH_LACI_2"/>
    <property type="match status" value="1"/>
</dbReference>
<dbReference type="Proteomes" id="UP000199597">
    <property type="component" value="Chromosome I"/>
</dbReference>
<dbReference type="InterPro" id="IPR025997">
    <property type="entry name" value="SBP_2_dom"/>
</dbReference>
<evidence type="ECO:0000256" key="2">
    <source>
        <dbReference type="ARBA" id="ARBA00023125"/>
    </source>
</evidence>
<evidence type="ECO:0000313" key="6">
    <source>
        <dbReference type="EMBL" id="SDS28010.1"/>
    </source>
</evidence>
<evidence type="ECO:0000256" key="1">
    <source>
        <dbReference type="ARBA" id="ARBA00023015"/>
    </source>
</evidence>
<keyword evidence="2" id="KW-0238">DNA-binding</keyword>
<proteinExistence type="predicted"/>
<dbReference type="CDD" id="cd06267">
    <property type="entry name" value="PBP1_LacI_sugar_binding-like"/>
    <property type="match status" value="1"/>
</dbReference>
<keyword evidence="1" id="KW-0805">Transcription regulation</keyword>
<dbReference type="GO" id="GO:0000976">
    <property type="term" value="F:transcription cis-regulatory region binding"/>
    <property type="evidence" value="ECO:0007669"/>
    <property type="project" value="TreeGrafter"/>
</dbReference>
<evidence type="ECO:0000313" key="7">
    <source>
        <dbReference type="Proteomes" id="UP000199597"/>
    </source>
</evidence>
<organism evidence="6 7">
    <name type="scientific">Brevibacterium siliguriense</name>
    <dbReference type="NCBI Taxonomy" id="1136497"/>
    <lineage>
        <taxon>Bacteria</taxon>
        <taxon>Bacillati</taxon>
        <taxon>Actinomycetota</taxon>
        <taxon>Actinomycetes</taxon>
        <taxon>Micrococcales</taxon>
        <taxon>Brevibacteriaceae</taxon>
        <taxon>Brevibacterium</taxon>
    </lineage>
</organism>
<dbReference type="InterPro" id="IPR000843">
    <property type="entry name" value="HTH_LacI"/>
</dbReference>
<dbReference type="CDD" id="cd01392">
    <property type="entry name" value="HTH_LacI"/>
    <property type="match status" value="1"/>
</dbReference>
<dbReference type="InterPro" id="IPR028082">
    <property type="entry name" value="Peripla_BP_I"/>
</dbReference>
<evidence type="ECO:0000256" key="3">
    <source>
        <dbReference type="ARBA" id="ARBA00023163"/>
    </source>
</evidence>
<protein>
    <submittedName>
        <fullName evidence="6">Transcriptional regulator, LacI family</fullName>
    </submittedName>
</protein>
<accession>A0A1H1QXA6</accession>
<name>A0A1H1QXA6_9MICO</name>
<keyword evidence="3" id="KW-0804">Transcription</keyword>
<evidence type="ECO:0000256" key="4">
    <source>
        <dbReference type="SAM" id="MobiDB-lite"/>
    </source>
</evidence>